<reference evidence="3" key="1">
    <citation type="journal article" date="2023" name="G3 (Bethesda)">
        <title>A reference genome for the long-term kleptoplast-retaining sea slug Elysia crispata morphotype clarki.</title>
        <authorList>
            <person name="Eastman K.E."/>
            <person name="Pendleton A.L."/>
            <person name="Shaikh M.A."/>
            <person name="Suttiyut T."/>
            <person name="Ogas R."/>
            <person name="Tomko P."/>
            <person name="Gavelis G."/>
            <person name="Widhalm J.R."/>
            <person name="Wisecaver J.H."/>
        </authorList>
    </citation>
    <scope>NUCLEOTIDE SEQUENCE</scope>
    <source>
        <strain evidence="3">ECLA1</strain>
    </source>
</reference>
<proteinExistence type="predicted"/>
<evidence type="ECO:0000259" key="2">
    <source>
        <dbReference type="PROSITE" id="PS50966"/>
    </source>
</evidence>
<sequence length="238" mass="26836">QPHSEPVYIIVLLRSATLRTSTHYCSAQISHTPNQYTLLFCSDQPFSEPVHIIVLLRSATLRTSTHYCSAQISHTPNQYTLLFCSDQPHSEPVHIIVLLRSAILRTSTHYCSAQISHTPNQYTLLFPAQISLLKEPVHIIVLLRSATLRTSTHYCSCSDRNGMICIHRLILALTFRYTVDNDMRSAGEGRVGPSHTSWTGTSCVNRQPVTRNRGWLLTSIMNVAVFSTSRPHYLFSSI</sequence>
<comment type="caution">
    <text evidence="3">The sequence shown here is derived from an EMBL/GenBank/DDBJ whole genome shotgun (WGS) entry which is preliminary data.</text>
</comment>
<feature type="non-terminal residue" evidence="3">
    <location>
        <position position="1"/>
    </location>
</feature>
<gene>
    <name evidence="3" type="ORF">RRG08_000837</name>
</gene>
<dbReference type="AlphaFoldDB" id="A0AAE0Z644"/>
<keyword evidence="4" id="KW-1185">Reference proteome</keyword>
<keyword evidence="1" id="KW-0479">Metal-binding</keyword>
<keyword evidence="1" id="KW-0862">Zinc</keyword>
<evidence type="ECO:0000313" key="3">
    <source>
        <dbReference type="EMBL" id="KAK3762761.1"/>
    </source>
</evidence>
<dbReference type="PROSITE" id="PS50966">
    <property type="entry name" value="ZF_SWIM"/>
    <property type="match status" value="1"/>
</dbReference>
<organism evidence="3 4">
    <name type="scientific">Elysia crispata</name>
    <name type="common">lettuce slug</name>
    <dbReference type="NCBI Taxonomy" id="231223"/>
    <lineage>
        <taxon>Eukaryota</taxon>
        <taxon>Metazoa</taxon>
        <taxon>Spiralia</taxon>
        <taxon>Lophotrochozoa</taxon>
        <taxon>Mollusca</taxon>
        <taxon>Gastropoda</taxon>
        <taxon>Heterobranchia</taxon>
        <taxon>Euthyneura</taxon>
        <taxon>Panpulmonata</taxon>
        <taxon>Sacoglossa</taxon>
        <taxon>Placobranchoidea</taxon>
        <taxon>Plakobranchidae</taxon>
        <taxon>Elysia</taxon>
    </lineage>
</organism>
<dbReference type="InterPro" id="IPR007527">
    <property type="entry name" value="Znf_SWIM"/>
</dbReference>
<dbReference type="GO" id="GO:0008270">
    <property type="term" value="F:zinc ion binding"/>
    <property type="evidence" value="ECO:0007669"/>
    <property type="project" value="UniProtKB-KW"/>
</dbReference>
<evidence type="ECO:0000313" key="4">
    <source>
        <dbReference type="Proteomes" id="UP001283361"/>
    </source>
</evidence>
<dbReference type="EMBL" id="JAWDGP010004648">
    <property type="protein sequence ID" value="KAK3762761.1"/>
    <property type="molecule type" value="Genomic_DNA"/>
</dbReference>
<accession>A0AAE0Z644</accession>
<evidence type="ECO:0000256" key="1">
    <source>
        <dbReference type="PROSITE-ProRule" id="PRU00325"/>
    </source>
</evidence>
<keyword evidence="1" id="KW-0863">Zinc-finger</keyword>
<name>A0AAE0Z644_9GAST</name>
<protein>
    <recommendedName>
        <fullName evidence="2">SWIM-type domain-containing protein</fullName>
    </recommendedName>
</protein>
<dbReference type="Proteomes" id="UP001283361">
    <property type="component" value="Unassembled WGS sequence"/>
</dbReference>
<feature type="domain" description="SWIM-type" evidence="2">
    <location>
        <begin position="137"/>
        <end position="176"/>
    </location>
</feature>